<dbReference type="STRING" id="92947.BVG79_01754"/>
<reference evidence="1 2" key="1">
    <citation type="submission" date="2017-02" db="EMBL/GenBank/DDBJ databases">
        <title>Ketogulonicigenium robustum SPU B003 Genome sequencing and assembly.</title>
        <authorList>
            <person name="Li Y."/>
            <person name="Liu L."/>
            <person name="Wang C."/>
            <person name="Zhang M."/>
            <person name="Zhang T."/>
            <person name="Zhang Y."/>
        </authorList>
    </citation>
    <scope>NUCLEOTIDE SEQUENCE [LARGE SCALE GENOMIC DNA]</scope>
    <source>
        <strain evidence="1 2">SPU_B003</strain>
    </source>
</reference>
<name>A0A1W6P0R9_9RHOB</name>
<sequence length="195" mass="20771">MFTRPDGTYAFARWRRPWVPVIFGLADESLPVFKGAIEVVAALAGHGFAETDPDQGANFMLFVLRDWAELAESAEIAALIPELADVLPRLIAQDAGAYRLFRFEPDGAIRACFAFLRIGADGEGPSAEALALDQAVRAVLPWADGALATTLAEAGTGLVVHPHLAGVIRAAYDPVMPDVARDPSHALRLAARLGA</sequence>
<dbReference type="KEGG" id="kro:BVG79_01754"/>
<accession>A0A1W6P0R9</accession>
<dbReference type="Proteomes" id="UP000242447">
    <property type="component" value="Chromosome"/>
</dbReference>
<proteinExistence type="predicted"/>
<evidence type="ECO:0000313" key="1">
    <source>
        <dbReference type="EMBL" id="ARO15098.1"/>
    </source>
</evidence>
<organism evidence="1 2">
    <name type="scientific">Ketogulonicigenium robustum</name>
    <dbReference type="NCBI Taxonomy" id="92947"/>
    <lineage>
        <taxon>Bacteria</taxon>
        <taxon>Pseudomonadati</taxon>
        <taxon>Pseudomonadota</taxon>
        <taxon>Alphaproteobacteria</taxon>
        <taxon>Rhodobacterales</taxon>
        <taxon>Roseobacteraceae</taxon>
        <taxon>Ketogulonicigenium</taxon>
    </lineage>
</organism>
<dbReference type="AlphaFoldDB" id="A0A1W6P0R9"/>
<protein>
    <submittedName>
        <fullName evidence="1">Uncharacterized protein</fullName>
    </submittedName>
</protein>
<dbReference type="EMBL" id="CP019937">
    <property type="protein sequence ID" value="ARO15098.1"/>
    <property type="molecule type" value="Genomic_DNA"/>
</dbReference>
<keyword evidence="2" id="KW-1185">Reference proteome</keyword>
<evidence type="ECO:0000313" key="2">
    <source>
        <dbReference type="Proteomes" id="UP000242447"/>
    </source>
</evidence>
<gene>
    <name evidence="1" type="ORF">BVG79_01754</name>
</gene>